<evidence type="ECO:0000256" key="1">
    <source>
        <dbReference type="SAM" id="SignalP"/>
    </source>
</evidence>
<proteinExistence type="predicted"/>
<keyword evidence="1" id="KW-0732">Signal</keyword>
<dbReference type="Proteomes" id="UP000265520">
    <property type="component" value="Unassembled WGS sequence"/>
</dbReference>
<dbReference type="AlphaFoldDB" id="A0A392UP53"/>
<comment type="caution">
    <text evidence="2">The sequence shown here is derived from an EMBL/GenBank/DDBJ whole genome shotgun (WGS) entry which is preliminary data.</text>
</comment>
<accession>A0A392UP53</accession>
<keyword evidence="3" id="KW-1185">Reference proteome</keyword>
<name>A0A392UP53_9FABA</name>
<feature type="non-terminal residue" evidence="2">
    <location>
        <position position="1"/>
    </location>
</feature>
<evidence type="ECO:0000313" key="3">
    <source>
        <dbReference type="Proteomes" id="UP000265520"/>
    </source>
</evidence>
<dbReference type="EMBL" id="LXQA010865264">
    <property type="protein sequence ID" value="MCI74658.1"/>
    <property type="molecule type" value="Genomic_DNA"/>
</dbReference>
<evidence type="ECO:0000313" key="2">
    <source>
        <dbReference type="EMBL" id="MCI74658.1"/>
    </source>
</evidence>
<feature type="signal peptide" evidence="1">
    <location>
        <begin position="1"/>
        <end position="18"/>
    </location>
</feature>
<reference evidence="2 3" key="1">
    <citation type="journal article" date="2018" name="Front. Plant Sci.">
        <title>Red Clover (Trifolium pratense) and Zigzag Clover (T. medium) - A Picture of Genomic Similarities and Differences.</title>
        <authorList>
            <person name="Dluhosova J."/>
            <person name="Istvanek J."/>
            <person name="Nedelnik J."/>
            <person name="Repkova J."/>
        </authorList>
    </citation>
    <scope>NUCLEOTIDE SEQUENCE [LARGE SCALE GENOMIC DNA]</scope>
    <source>
        <strain evidence="3">cv. 10/8</strain>
        <tissue evidence="2">Leaf</tissue>
    </source>
</reference>
<sequence length="38" mass="4052">CAARRMVLHCAPLLCVEAVCIRAAALRGVMSCAARSMF</sequence>
<protein>
    <submittedName>
        <fullName evidence="2">Uncharacterized protein</fullName>
    </submittedName>
</protein>
<feature type="chain" id="PRO_5017396774" evidence="1">
    <location>
        <begin position="19"/>
        <end position="38"/>
    </location>
</feature>
<organism evidence="2 3">
    <name type="scientific">Trifolium medium</name>
    <dbReference type="NCBI Taxonomy" id="97028"/>
    <lineage>
        <taxon>Eukaryota</taxon>
        <taxon>Viridiplantae</taxon>
        <taxon>Streptophyta</taxon>
        <taxon>Embryophyta</taxon>
        <taxon>Tracheophyta</taxon>
        <taxon>Spermatophyta</taxon>
        <taxon>Magnoliopsida</taxon>
        <taxon>eudicotyledons</taxon>
        <taxon>Gunneridae</taxon>
        <taxon>Pentapetalae</taxon>
        <taxon>rosids</taxon>
        <taxon>fabids</taxon>
        <taxon>Fabales</taxon>
        <taxon>Fabaceae</taxon>
        <taxon>Papilionoideae</taxon>
        <taxon>50 kb inversion clade</taxon>
        <taxon>NPAAA clade</taxon>
        <taxon>Hologalegina</taxon>
        <taxon>IRL clade</taxon>
        <taxon>Trifolieae</taxon>
        <taxon>Trifolium</taxon>
    </lineage>
</organism>